<proteinExistence type="inferred from homology"/>
<gene>
    <name evidence="8" type="primary">divIB</name>
    <name evidence="11" type="ORF">BU202_01345</name>
</gene>
<comment type="function">
    <text evidence="8">Cell division protein that may be involved in stabilizing or promoting the assembly of the division complex.</text>
</comment>
<dbReference type="GO" id="GO:0043093">
    <property type="term" value="P:FtsZ-dependent cytokinesis"/>
    <property type="evidence" value="ECO:0007669"/>
    <property type="project" value="UniProtKB-UniRule"/>
</dbReference>
<keyword evidence="2 8" id="KW-1003">Cell membrane</keyword>
<keyword evidence="7 8" id="KW-0131">Cell cycle</keyword>
<feature type="region of interest" description="Disordered" evidence="9">
    <location>
        <begin position="1"/>
        <end position="95"/>
    </location>
</feature>
<dbReference type="GO" id="GO:0032153">
    <property type="term" value="C:cell division site"/>
    <property type="evidence" value="ECO:0007669"/>
    <property type="project" value="UniProtKB-UniRule"/>
</dbReference>
<comment type="subcellular location">
    <subcellularLocation>
        <location evidence="8">Cell membrane</location>
        <topology evidence="8">Single-pass type II membrane protein</topology>
    </subcellularLocation>
    <subcellularLocation>
        <location evidence="1">Membrane</location>
    </subcellularLocation>
    <text evidence="8">Localizes to the division septum.</text>
</comment>
<feature type="compositionally biased region" description="Basic and acidic residues" evidence="9">
    <location>
        <begin position="65"/>
        <end position="74"/>
    </location>
</feature>
<organism evidence="11 12">
    <name type="scientific">Streptococcus cuniculi</name>
    <dbReference type="NCBI Taxonomy" id="1432788"/>
    <lineage>
        <taxon>Bacteria</taxon>
        <taxon>Bacillati</taxon>
        <taxon>Bacillota</taxon>
        <taxon>Bacilli</taxon>
        <taxon>Lactobacillales</taxon>
        <taxon>Streptococcaceae</taxon>
        <taxon>Streptococcus</taxon>
    </lineage>
</organism>
<dbReference type="HAMAP" id="MF_00912">
    <property type="entry name" value="DivIB"/>
    <property type="match status" value="1"/>
</dbReference>
<evidence type="ECO:0000256" key="5">
    <source>
        <dbReference type="ARBA" id="ARBA00022989"/>
    </source>
</evidence>
<comment type="caution">
    <text evidence="11">The sequence shown here is derived from an EMBL/GenBank/DDBJ whole genome shotgun (WGS) entry which is preliminary data.</text>
</comment>
<evidence type="ECO:0000256" key="6">
    <source>
        <dbReference type="ARBA" id="ARBA00023136"/>
    </source>
</evidence>
<feature type="compositionally biased region" description="Acidic residues" evidence="9">
    <location>
        <begin position="8"/>
        <end position="40"/>
    </location>
</feature>
<dbReference type="InterPro" id="IPR034746">
    <property type="entry name" value="POTRA"/>
</dbReference>
<dbReference type="GO" id="GO:0005886">
    <property type="term" value="C:plasma membrane"/>
    <property type="evidence" value="ECO:0007669"/>
    <property type="project" value="UniProtKB-SubCell"/>
</dbReference>
<protein>
    <recommendedName>
        <fullName evidence="8">Cell division protein DivIB</fullName>
    </recommendedName>
</protein>
<dbReference type="RefSeq" id="WP_075104000.1">
    <property type="nucleotide sequence ID" value="NZ_MSJM01000001.1"/>
</dbReference>
<dbReference type="Proteomes" id="UP000186890">
    <property type="component" value="Unassembled WGS sequence"/>
</dbReference>
<keyword evidence="5 8" id="KW-1133">Transmembrane helix</keyword>
<dbReference type="InterPro" id="IPR013685">
    <property type="entry name" value="POTRA_FtsQ_type"/>
</dbReference>
<keyword evidence="6 8" id="KW-0472">Membrane</keyword>
<reference evidence="12" key="1">
    <citation type="submission" date="2016-12" db="EMBL/GenBank/DDBJ databases">
        <authorList>
            <person name="Gulvik C.A."/>
        </authorList>
    </citation>
    <scope>NUCLEOTIDE SEQUENCE [LARGE SCALE GENOMIC DNA]</scope>
    <source>
        <strain evidence="12">NED12-00049-6B</strain>
    </source>
</reference>
<evidence type="ECO:0000256" key="1">
    <source>
        <dbReference type="ARBA" id="ARBA00004370"/>
    </source>
</evidence>
<keyword evidence="12" id="KW-1185">Reference proteome</keyword>
<evidence type="ECO:0000256" key="3">
    <source>
        <dbReference type="ARBA" id="ARBA00022618"/>
    </source>
</evidence>
<dbReference type="Pfam" id="PF08478">
    <property type="entry name" value="POTRA_1"/>
    <property type="match status" value="1"/>
</dbReference>
<feature type="transmembrane region" description="Helical" evidence="8">
    <location>
        <begin position="116"/>
        <end position="138"/>
    </location>
</feature>
<dbReference type="AlphaFoldDB" id="A0A1Q8EAY4"/>
<evidence type="ECO:0000256" key="2">
    <source>
        <dbReference type="ARBA" id="ARBA00022475"/>
    </source>
</evidence>
<keyword evidence="4 8" id="KW-0812">Transmembrane</keyword>
<dbReference type="PANTHER" id="PTHR37820">
    <property type="entry name" value="CELL DIVISION PROTEIN DIVIB"/>
    <property type="match status" value="1"/>
</dbReference>
<evidence type="ECO:0000256" key="4">
    <source>
        <dbReference type="ARBA" id="ARBA00022692"/>
    </source>
</evidence>
<sequence length="340" mass="37930">MTEKDSLEEVTQDPQDLQEEAESQVEEQAPETETEPEAESDFLAQWKERHQAYLASQQETESEQEEAKSEEKKPARSPKLSQKVKTKKVKDANSIQSSQELEVKPVVTRAPIPRKALLQASPIIAVAIMGILLAVYFISPLSKEKKIEVVGNQRIDTETVLRYSRISSKDYALTTLLETKTIEDNIKNSSNVVKSDKMTFQFPNRFTIHVEEFTEVGYLKDKDGYRLVLSSGNISETAMPLEGLPAQHTLINLANKDLVKELALQLATIDAGIVSNIESIDLTPSKVTTDLLTMTMRDGNALLIPLSEIDTKLPYYPNIAKQLSVPSVVDMEVGAFSYAK</sequence>
<dbReference type="InterPro" id="IPR050487">
    <property type="entry name" value="FtsQ_DivIB"/>
</dbReference>
<evidence type="ECO:0000256" key="9">
    <source>
        <dbReference type="SAM" id="MobiDB-lite"/>
    </source>
</evidence>
<dbReference type="EMBL" id="MSJM01000001">
    <property type="protein sequence ID" value="OLF48957.1"/>
    <property type="molecule type" value="Genomic_DNA"/>
</dbReference>
<dbReference type="PANTHER" id="PTHR37820:SF1">
    <property type="entry name" value="CELL DIVISION PROTEIN FTSQ"/>
    <property type="match status" value="1"/>
</dbReference>
<dbReference type="OrthoDB" id="1819027at2"/>
<dbReference type="PROSITE" id="PS51779">
    <property type="entry name" value="POTRA"/>
    <property type="match status" value="1"/>
</dbReference>
<evidence type="ECO:0000259" key="10">
    <source>
        <dbReference type="PROSITE" id="PS51779"/>
    </source>
</evidence>
<evidence type="ECO:0000313" key="12">
    <source>
        <dbReference type="Proteomes" id="UP000186890"/>
    </source>
</evidence>
<evidence type="ECO:0000256" key="8">
    <source>
        <dbReference type="HAMAP-Rule" id="MF_00912"/>
    </source>
</evidence>
<comment type="similarity">
    <text evidence="8">Belongs to the FtsQ/DivIB family. DivIB subfamily.</text>
</comment>
<dbReference type="InterPro" id="IPR026580">
    <property type="entry name" value="DivIB"/>
</dbReference>
<dbReference type="Gene3D" id="3.40.50.10960">
    <property type="match status" value="1"/>
</dbReference>
<keyword evidence="3 8" id="KW-0132">Cell division</keyword>
<feature type="domain" description="POTRA" evidence="10">
    <location>
        <begin position="142"/>
        <end position="213"/>
    </location>
</feature>
<evidence type="ECO:0000256" key="7">
    <source>
        <dbReference type="ARBA" id="ARBA00023306"/>
    </source>
</evidence>
<name>A0A1Q8EAY4_9STRE</name>
<accession>A0A1Q8EAY4</accession>
<evidence type="ECO:0000313" key="11">
    <source>
        <dbReference type="EMBL" id="OLF48957.1"/>
    </source>
</evidence>